<keyword evidence="2" id="KW-0663">Pyridoxal phosphate</keyword>
<reference evidence="4" key="1">
    <citation type="journal article" date="2020" name="Stud. Mycol.">
        <title>101 Dothideomycetes genomes: a test case for predicting lifestyles and emergence of pathogens.</title>
        <authorList>
            <person name="Haridas S."/>
            <person name="Albert R."/>
            <person name="Binder M."/>
            <person name="Bloem J."/>
            <person name="Labutti K."/>
            <person name="Salamov A."/>
            <person name="Andreopoulos B."/>
            <person name="Baker S."/>
            <person name="Barry K."/>
            <person name="Bills G."/>
            <person name="Bluhm B."/>
            <person name="Cannon C."/>
            <person name="Castanera R."/>
            <person name="Culley D."/>
            <person name="Daum C."/>
            <person name="Ezra D."/>
            <person name="Gonzalez J."/>
            <person name="Henrissat B."/>
            <person name="Kuo A."/>
            <person name="Liang C."/>
            <person name="Lipzen A."/>
            <person name="Lutzoni F."/>
            <person name="Magnuson J."/>
            <person name="Mondo S."/>
            <person name="Nolan M."/>
            <person name="Ohm R."/>
            <person name="Pangilinan J."/>
            <person name="Park H.-J."/>
            <person name="Ramirez L."/>
            <person name="Alfaro M."/>
            <person name="Sun H."/>
            <person name="Tritt A."/>
            <person name="Yoshinaga Y."/>
            <person name="Zwiers L.-H."/>
            <person name="Turgeon B."/>
            <person name="Goodwin S."/>
            <person name="Spatafora J."/>
            <person name="Crous P."/>
            <person name="Grigoriev I."/>
        </authorList>
    </citation>
    <scope>NUCLEOTIDE SEQUENCE</scope>
    <source>
        <strain evidence="4">CBS 675.92</strain>
    </source>
</reference>
<protein>
    <recommendedName>
        <fullName evidence="3">Aromatic amino acid beta-eliminating lyase/threonine aldolase domain-containing protein</fullName>
    </recommendedName>
</protein>
<gene>
    <name evidence="4" type="ORF">CC80DRAFT_583492</name>
</gene>
<name>A0A6A5T9G0_9PLEO</name>
<dbReference type="EMBL" id="ML977049">
    <property type="protein sequence ID" value="KAF1948774.1"/>
    <property type="molecule type" value="Genomic_DNA"/>
</dbReference>
<evidence type="ECO:0000256" key="2">
    <source>
        <dbReference type="ARBA" id="ARBA00022898"/>
    </source>
</evidence>
<evidence type="ECO:0000256" key="1">
    <source>
        <dbReference type="ARBA" id="ARBA00001933"/>
    </source>
</evidence>
<dbReference type="InterPro" id="IPR001597">
    <property type="entry name" value="ArAA_b-elim_lyase/Thr_aldolase"/>
</dbReference>
<dbReference type="InterPro" id="IPR015424">
    <property type="entry name" value="PyrdxlP-dep_Trfase"/>
</dbReference>
<dbReference type="PANTHER" id="PTHR32325:SF4">
    <property type="entry name" value="TRYPTOPHANASE"/>
    <property type="match status" value="1"/>
</dbReference>
<dbReference type="SUPFAM" id="SSF53383">
    <property type="entry name" value="PLP-dependent transferases"/>
    <property type="match status" value="1"/>
</dbReference>
<dbReference type="Pfam" id="PF01212">
    <property type="entry name" value="Beta_elim_lyase"/>
    <property type="match status" value="1"/>
</dbReference>
<evidence type="ECO:0000313" key="4">
    <source>
        <dbReference type="EMBL" id="KAF1948774.1"/>
    </source>
</evidence>
<evidence type="ECO:0000259" key="3">
    <source>
        <dbReference type="Pfam" id="PF01212"/>
    </source>
</evidence>
<dbReference type="InterPro" id="IPR015421">
    <property type="entry name" value="PyrdxlP-dep_Trfase_major"/>
</dbReference>
<sequence>MPSRVIMTGMIVSAYYRNKLVVSSQGGSINGGPHQLERPSFFIMPQGRCAETLLRSTMSSMLAERTREKVSPTILSNTFFDTTGTNAAVAGFGLQTFTQPGLGDHFPQNPVGRKNLFKGNMDFAATETYLDAHLGQVAMILMTITNNQAAAQSVSMANIRNTAALANSKKKFKKNPFSSVLVVSQRTPSSSTSMKNDMRIGRFLRSSKRCSL</sequence>
<dbReference type="GO" id="GO:0016829">
    <property type="term" value="F:lyase activity"/>
    <property type="evidence" value="ECO:0007669"/>
    <property type="project" value="InterPro"/>
</dbReference>
<dbReference type="Gene3D" id="3.40.640.10">
    <property type="entry name" value="Type I PLP-dependent aspartate aminotransferase-like (Major domain)"/>
    <property type="match status" value="1"/>
</dbReference>
<dbReference type="GO" id="GO:0006520">
    <property type="term" value="P:amino acid metabolic process"/>
    <property type="evidence" value="ECO:0007669"/>
    <property type="project" value="InterPro"/>
</dbReference>
<evidence type="ECO:0000313" key="5">
    <source>
        <dbReference type="Proteomes" id="UP000800035"/>
    </source>
</evidence>
<accession>A0A6A5T9G0</accession>
<keyword evidence="5" id="KW-1185">Reference proteome</keyword>
<feature type="domain" description="Aromatic amino acid beta-eliminating lyase/threonine aldolase" evidence="3">
    <location>
        <begin position="42"/>
        <end position="169"/>
    </location>
</feature>
<dbReference type="PANTHER" id="PTHR32325">
    <property type="entry name" value="BETA-ELIMINATING LYASE-LIKE PROTEIN-RELATED"/>
    <property type="match status" value="1"/>
</dbReference>
<proteinExistence type="predicted"/>
<dbReference type="Proteomes" id="UP000800035">
    <property type="component" value="Unassembled WGS sequence"/>
</dbReference>
<dbReference type="OrthoDB" id="19261at2759"/>
<organism evidence="4 5">
    <name type="scientific">Byssothecium circinans</name>
    <dbReference type="NCBI Taxonomy" id="147558"/>
    <lineage>
        <taxon>Eukaryota</taxon>
        <taxon>Fungi</taxon>
        <taxon>Dikarya</taxon>
        <taxon>Ascomycota</taxon>
        <taxon>Pezizomycotina</taxon>
        <taxon>Dothideomycetes</taxon>
        <taxon>Pleosporomycetidae</taxon>
        <taxon>Pleosporales</taxon>
        <taxon>Massarineae</taxon>
        <taxon>Massarinaceae</taxon>
        <taxon>Byssothecium</taxon>
    </lineage>
</organism>
<comment type="cofactor">
    <cofactor evidence="1">
        <name>pyridoxal 5'-phosphate</name>
        <dbReference type="ChEBI" id="CHEBI:597326"/>
    </cofactor>
</comment>
<dbReference type="AlphaFoldDB" id="A0A6A5T9G0"/>